<comment type="caution">
    <text evidence="2">The sequence shown here is derived from an EMBL/GenBank/DDBJ whole genome shotgun (WGS) entry which is preliminary data.</text>
</comment>
<gene>
    <name evidence="2" type="ORF">LIER_03744</name>
</gene>
<evidence type="ECO:0000256" key="1">
    <source>
        <dbReference type="SAM" id="MobiDB-lite"/>
    </source>
</evidence>
<feature type="region of interest" description="Disordered" evidence="1">
    <location>
        <begin position="440"/>
        <end position="464"/>
    </location>
</feature>
<feature type="compositionally biased region" description="Basic residues" evidence="1">
    <location>
        <begin position="238"/>
        <end position="248"/>
    </location>
</feature>
<evidence type="ECO:0000313" key="3">
    <source>
        <dbReference type="Proteomes" id="UP001454036"/>
    </source>
</evidence>
<reference evidence="2 3" key="1">
    <citation type="submission" date="2024-01" db="EMBL/GenBank/DDBJ databases">
        <title>The complete chloroplast genome sequence of Lithospermum erythrorhizon: insights into the phylogenetic relationship among Boraginaceae species and the maternal lineages of purple gromwells.</title>
        <authorList>
            <person name="Okada T."/>
            <person name="Watanabe K."/>
        </authorList>
    </citation>
    <scope>NUCLEOTIDE SEQUENCE [LARGE SCALE GENOMIC DNA]</scope>
</reference>
<name>A0AAV3NUN5_LITER</name>
<dbReference type="Proteomes" id="UP001454036">
    <property type="component" value="Unassembled WGS sequence"/>
</dbReference>
<feature type="compositionally biased region" description="Acidic residues" evidence="1">
    <location>
        <begin position="286"/>
        <end position="301"/>
    </location>
</feature>
<organism evidence="2 3">
    <name type="scientific">Lithospermum erythrorhizon</name>
    <name type="common">Purple gromwell</name>
    <name type="synonym">Lithospermum officinale var. erythrorhizon</name>
    <dbReference type="NCBI Taxonomy" id="34254"/>
    <lineage>
        <taxon>Eukaryota</taxon>
        <taxon>Viridiplantae</taxon>
        <taxon>Streptophyta</taxon>
        <taxon>Embryophyta</taxon>
        <taxon>Tracheophyta</taxon>
        <taxon>Spermatophyta</taxon>
        <taxon>Magnoliopsida</taxon>
        <taxon>eudicotyledons</taxon>
        <taxon>Gunneridae</taxon>
        <taxon>Pentapetalae</taxon>
        <taxon>asterids</taxon>
        <taxon>lamiids</taxon>
        <taxon>Boraginales</taxon>
        <taxon>Boraginaceae</taxon>
        <taxon>Boraginoideae</taxon>
        <taxon>Lithospermeae</taxon>
        <taxon>Lithospermum</taxon>
    </lineage>
</organism>
<feature type="region of interest" description="Disordered" evidence="1">
    <location>
        <begin position="230"/>
        <end position="303"/>
    </location>
</feature>
<sequence>MVRHEEGLIRLEKQPKERRRVLELVIIHAWVDYSYVRELDNPKPSRVNVEDDDVGREKSHDEIGVEKNVIGDEVAPTVEERVIDSSVAEISEVVDVSDPSVKPLIDDTMGDGVDVPHVDNVTEDVEVPSTEGLDVNVNPSVEDMLNGLKDSTHSGGDVLRPSVDDFVKDTVADGMNADIPSVVDTEPVIAKATDESVIPSVTDKDIEIAENIETIGRGVDDTMDVDIQEVISEDAGQKKKSKKRKHKKSADIGESSVPMKKLSKEERAAKKARKAERRARKATQEAAEEEEEEVQDSDSEDVVVVMSRRKKAKGKLRMNKNRTRVGNKRIPKNVAAVSRANVSLNSEEEEARCKFVAIDKEDILTANDTEGLPSGTITISPKLLERTHVADIPLAPVDVGGASGSNTDRTAQLLMDEIRYLDGVIQSSLARKSVLETRLRSLSGEDDPYANTTGGNSGAKAPQA</sequence>
<feature type="compositionally biased region" description="Basic residues" evidence="1">
    <location>
        <begin position="270"/>
        <end position="281"/>
    </location>
</feature>
<proteinExistence type="predicted"/>
<evidence type="ECO:0000313" key="2">
    <source>
        <dbReference type="EMBL" id="GAA0142954.1"/>
    </source>
</evidence>
<dbReference type="EMBL" id="BAABME010000459">
    <property type="protein sequence ID" value="GAA0142954.1"/>
    <property type="molecule type" value="Genomic_DNA"/>
</dbReference>
<keyword evidence="3" id="KW-1185">Reference proteome</keyword>
<dbReference type="AlphaFoldDB" id="A0AAV3NUN5"/>
<accession>A0AAV3NUN5</accession>
<protein>
    <submittedName>
        <fullName evidence="2">Uncharacterized protein</fullName>
    </submittedName>
</protein>